<sequence>LVLEGADGLAQGPLAGLELVWLASRLEAFLVQVQGSARLQLIDGRVMSVGYAGRTEYPYTSIGRALVNDRKIDPDHLSLPNLLAYFEAHPDDLDVYLPQNERFIFFRDGDGGPPTGSLSVPVTAGYSIATDKSVMPPGAIALIQLPLPQQTQAGVWDSQPTTRLVLDQDTGGAILGPGRVDLYVGSGDQAGELAGRINTPGRLYYLLLRP</sequence>
<evidence type="ECO:0000256" key="1">
    <source>
        <dbReference type="ARBA" id="ARBA00001420"/>
    </source>
</evidence>
<accession>A0A2W4WJM0</accession>
<dbReference type="Gene3D" id="2.40.40.10">
    <property type="entry name" value="RlpA-like domain"/>
    <property type="match status" value="1"/>
</dbReference>
<dbReference type="EMBL" id="QBMN01000052">
    <property type="protein sequence ID" value="PZO42099.1"/>
    <property type="molecule type" value="Genomic_DNA"/>
</dbReference>
<dbReference type="GO" id="GO:0019867">
    <property type="term" value="C:outer membrane"/>
    <property type="evidence" value="ECO:0007669"/>
    <property type="project" value="InterPro"/>
</dbReference>
<dbReference type="InterPro" id="IPR026044">
    <property type="entry name" value="MltA"/>
</dbReference>
<feature type="domain" description="Lytic transglycosylase MltA" evidence="6">
    <location>
        <begin position="2"/>
        <end position="107"/>
    </location>
</feature>
<proteinExistence type="predicted"/>
<dbReference type="SMART" id="SM00925">
    <property type="entry name" value="MltA"/>
    <property type="match status" value="1"/>
</dbReference>
<evidence type="ECO:0000256" key="4">
    <source>
        <dbReference type="ARBA" id="ARBA00023316"/>
    </source>
</evidence>
<keyword evidence="3" id="KW-0456">Lyase</keyword>
<comment type="caution">
    <text evidence="7">The sequence shown here is derived from an EMBL/GenBank/DDBJ whole genome shotgun (WGS) entry which is preliminary data.</text>
</comment>
<dbReference type="PANTHER" id="PTHR30124">
    <property type="entry name" value="MEMBRANE-BOUND LYTIC MUREIN TRANSGLYCOSYLASE A"/>
    <property type="match status" value="1"/>
</dbReference>
<name>A0A2W4WJM0_9CYAN</name>
<dbReference type="GO" id="GO:0009253">
    <property type="term" value="P:peptidoglycan catabolic process"/>
    <property type="evidence" value="ECO:0007669"/>
    <property type="project" value="TreeGrafter"/>
</dbReference>
<evidence type="ECO:0000313" key="7">
    <source>
        <dbReference type="EMBL" id="PZO42099.1"/>
    </source>
</evidence>
<dbReference type="InterPro" id="IPR005300">
    <property type="entry name" value="MltA_B"/>
</dbReference>
<dbReference type="InterPro" id="IPR036908">
    <property type="entry name" value="RlpA-like_sf"/>
</dbReference>
<dbReference type="GO" id="GO:0009254">
    <property type="term" value="P:peptidoglycan turnover"/>
    <property type="evidence" value="ECO:0007669"/>
    <property type="project" value="InterPro"/>
</dbReference>
<comment type="catalytic activity">
    <reaction evidence="1">
        <text>Exolytic cleavage of the (1-&gt;4)-beta-glycosidic linkage between N-acetylmuramic acid (MurNAc) and N-acetylglucosamine (GlcNAc) residues in peptidoglycan, from either the reducing or the non-reducing ends of the peptidoglycan chains, with concomitant formation of a 1,6-anhydrobond in the MurNAc residue.</text>
        <dbReference type="EC" id="4.2.2.n1"/>
    </reaction>
</comment>
<evidence type="ECO:0000256" key="3">
    <source>
        <dbReference type="ARBA" id="ARBA00023239"/>
    </source>
</evidence>
<dbReference type="InterPro" id="IPR010611">
    <property type="entry name" value="3D_dom"/>
</dbReference>
<dbReference type="AlphaFoldDB" id="A0A2W4WJM0"/>
<keyword evidence="4" id="KW-0961">Cell wall biogenesis/degradation</keyword>
<evidence type="ECO:0000256" key="2">
    <source>
        <dbReference type="ARBA" id="ARBA00012587"/>
    </source>
</evidence>
<reference evidence="8" key="1">
    <citation type="submission" date="2018-04" db="EMBL/GenBank/DDBJ databases">
        <authorList>
            <person name="Cornet L."/>
        </authorList>
    </citation>
    <scope>NUCLEOTIDE SEQUENCE [LARGE SCALE GENOMIC DNA]</scope>
</reference>
<evidence type="ECO:0000313" key="8">
    <source>
        <dbReference type="Proteomes" id="UP000249081"/>
    </source>
</evidence>
<protein>
    <recommendedName>
        <fullName evidence="2">peptidoglycan lytic exotransglycosylase</fullName>
        <ecNumber evidence="2">4.2.2.n1</ecNumber>
    </recommendedName>
    <alternativeName>
        <fullName evidence="5">Murein hydrolase A</fullName>
    </alternativeName>
</protein>
<dbReference type="GO" id="GO:0071555">
    <property type="term" value="P:cell wall organization"/>
    <property type="evidence" value="ECO:0007669"/>
    <property type="project" value="UniProtKB-KW"/>
</dbReference>
<dbReference type="CDD" id="cd14485">
    <property type="entry name" value="mltA_like_LT_A"/>
    <property type="match status" value="1"/>
</dbReference>
<feature type="non-terminal residue" evidence="7">
    <location>
        <position position="1"/>
    </location>
</feature>
<dbReference type="Pfam" id="PF03562">
    <property type="entry name" value="MltA"/>
    <property type="match status" value="1"/>
</dbReference>
<dbReference type="Proteomes" id="UP000249081">
    <property type="component" value="Unassembled WGS sequence"/>
</dbReference>
<gene>
    <name evidence="7" type="ORF">DCF17_09365</name>
</gene>
<reference evidence="7 8" key="2">
    <citation type="submission" date="2018-06" db="EMBL/GenBank/DDBJ databases">
        <title>Metagenomic assembly of (sub)arctic Cyanobacteria and their associated microbiome from non-axenic cultures.</title>
        <authorList>
            <person name="Baurain D."/>
        </authorList>
    </citation>
    <scope>NUCLEOTIDE SEQUENCE [LARGE SCALE GENOMIC DNA]</scope>
    <source>
        <strain evidence="7">ULC041bin1</strain>
    </source>
</reference>
<dbReference type="GO" id="GO:0004553">
    <property type="term" value="F:hydrolase activity, hydrolyzing O-glycosyl compounds"/>
    <property type="evidence" value="ECO:0007669"/>
    <property type="project" value="InterPro"/>
</dbReference>
<organism evidence="7 8">
    <name type="scientific">Shackletoniella antarctica</name>
    <dbReference type="NCBI Taxonomy" id="268115"/>
    <lineage>
        <taxon>Bacteria</taxon>
        <taxon>Bacillati</taxon>
        <taxon>Cyanobacteriota</taxon>
        <taxon>Cyanophyceae</taxon>
        <taxon>Oculatellales</taxon>
        <taxon>Oculatellaceae</taxon>
        <taxon>Shackletoniella</taxon>
    </lineage>
</organism>
<dbReference type="PANTHER" id="PTHR30124:SF0">
    <property type="entry name" value="MEMBRANE-BOUND LYTIC MUREIN TRANSGLYCOSYLASE A"/>
    <property type="match status" value="1"/>
</dbReference>
<dbReference type="SUPFAM" id="SSF50685">
    <property type="entry name" value="Barwin-like endoglucanases"/>
    <property type="match status" value="1"/>
</dbReference>
<dbReference type="EC" id="4.2.2.n1" evidence="2"/>
<evidence type="ECO:0000259" key="6">
    <source>
        <dbReference type="SMART" id="SM00925"/>
    </source>
</evidence>
<evidence type="ECO:0000256" key="5">
    <source>
        <dbReference type="ARBA" id="ARBA00030918"/>
    </source>
</evidence>
<dbReference type="Pfam" id="PF06725">
    <property type="entry name" value="3D"/>
    <property type="match status" value="1"/>
</dbReference>
<dbReference type="GO" id="GO:0008933">
    <property type="term" value="F:peptidoglycan lytic transglycosylase activity"/>
    <property type="evidence" value="ECO:0007669"/>
    <property type="project" value="TreeGrafter"/>
</dbReference>